<evidence type="ECO:0000256" key="6">
    <source>
        <dbReference type="ARBA" id="ARBA00023136"/>
    </source>
</evidence>
<keyword evidence="3" id="KW-1003">Cell membrane</keyword>
<evidence type="ECO:0000256" key="3">
    <source>
        <dbReference type="ARBA" id="ARBA00022475"/>
    </source>
</evidence>
<dbReference type="InterPro" id="IPR051907">
    <property type="entry name" value="DoxX-like_oxidoreductase"/>
</dbReference>
<accession>A0A6G8PYR5</accession>
<dbReference type="GO" id="GO:0005886">
    <property type="term" value="C:plasma membrane"/>
    <property type="evidence" value="ECO:0007669"/>
    <property type="project" value="UniProtKB-SubCell"/>
</dbReference>
<dbReference type="InterPro" id="IPR032808">
    <property type="entry name" value="DoxX"/>
</dbReference>
<evidence type="ECO:0000256" key="8">
    <source>
        <dbReference type="SAM" id="Phobius"/>
    </source>
</evidence>
<evidence type="ECO:0000256" key="7">
    <source>
        <dbReference type="SAM" id="MobiDB-lite"/>
    </source>
</evidence>
<name>A0A6G8PYR5_9ACTN</name>
<dbReference type="EMBL" id="CP045121">
    <property type="protein sequence ID" value="QIN79315.1"/>
    <property type="molecule type" value="Genomic_DNA"/>
</dbReference>
<organism evidence="9 10">
    <name type="scientific">Rubrobacter marinus</name>
    <dbReference type="NCBI Taxonomy" id="2653852"/>
    <lineage>
        <taxon>Bacteria</taxon>
        <taxon>Bacillati</taxon>
        <taxon>Actinomycetota</taxon>
        <taxon>Rubrobacteria</taxon>
        <taxon>Rubrobacterales</taxon>
        <taxon>Rubrobacteraceae</taxon>
        <taxon>Rubrobacter</taxon>
    </lineage>
</organism>
<dbReference type="Proteomes" id="UP000502706">
    <property type="component" value="Chromosome"/>
</dbReference>
<dbReference type="Pfam" id="PF07681">
    <property type="entry name" value="DoxX"/>
    <property type="match status" value="1"/>
</dbReference>
<gene>
    <name evidence="9" type="ORF">GBA65_13240</name>
</gene>
<protein>
    <submittedName>
        <fullName evidence="9">DoxX family membrane protein</fullName>
    </submittedName>
</protein>
<dbReference type="RefSeq" id="WP_166396978.1">
    <property type="nucleotide sequence ID" value="NZ_CP045121.1"/>
</dbReference>
<dbReference type="AlphaFoldDB" id="A0A6G8PYR5"/>
<evidence type="ECO:0000313" key="9">
    <source>
        <dbReference type="EMBL" id="QIN79315.1"/>
    </source>
</evidence>
<keyword evidence="10" id="KW-1185">Reference proteome</keyword>
<dbReference type="PANTHER" id="PTHR33452">
    <property type="entry name" value="OXIDOREDUCTASE CATD-RELATED"/>
    <property type="match status" value="1"/>
</dbReference>
<keyword evidence="5 8" id="KW-1133">Transmembrane helix</keyword>
<keyword evidence="4 8" id="KW-0812">Transmembrane</keyword>
<evidence type="ECO:0000256" key="5">
    <source>
        <dbReference type="ARBA" id="ARBA00022989"/>
    </source>
</evidence>
<comment type="similarity">
    <text evidence="2">Belongs to the DoxX family.</text>
</comment>
<evidence type="ECO:0000313" key="10">
    <source>
        <dbReference type="Proteomes" id="UP000502706"/>
    </source>
</evidence>
<evidence type="ECO:0000256" key="2">
    <source>
        <dbReference type="ARBA" id="ARBA00006679"/>
    </source>
</evidence>
<proteinExistence type="inferred from homology"/>
<comment type="subcellular location">
    <subcellularLocation>
        <location evidence="1">Cell membrane</location>
        <topology evidence="1">Multi-pass membrane protein</topology>
    </subcellularLocation>
</comment>
<dbReference type="PANTHER" id="PTHR33452:SF1">
    <property type="entry name" value="INNER MEMBRANE PROTEIN YPHA-RELATED"/>
    <property type="match status" value="1"/>
</dbReference>
<keyword evidence="6 8" id="KW-0472">Membrane</keyword>
<evidence type="ECO:0000256" key="4">
    <source>
        <dbReference type="ARBA" id="ARBA00022692"/>
    </source>
</evidence>
<reference evidence="9 10" key="1">
    <citation type="submission" date="2019-10" db="EMBL/GenBank/DDBJ databases">
        <title>Rubrobacter sp nov SCSIO 52915 isolated from a deep-sea sediment in the South China Sea.</title>
        <authorList>
            <person name="Chen R.W."/>
        </authorList>
    </citation>
    <scope>NUCLEOTIDE SEQUENCE [LARGE SCALE GENOMIC DNA]</scope>
    <source>
        <strain evidence="9 10">SCSIO 52915</strain>
    </source>
</reference>
<dbReference type="KEGG" id="rmar:GBA65_13240"/>
<feature type="region of interest" description="Disordered" evidence="7">
    <location>
        <begin position="159"/>
        <end position="181"/>
    </location>
</feature>
<feature type="transmembrane region" description="Helical" evidence="8">
    <location>
        <begin position="135"/>
        <end position="156"/>
    </location>
</feature>
<sequence length="181" mass="18048">MSDGASLVLRSALGGLMAGHGAQKGFGSFGGPGPEGTAGFMEMLGLQPGKPWAQLAIASELGGGTLTALGLLNPLGPLGIIGSMAMATTKAHWGKPIWVTEGGAELPVTNIVAALALIMSGPDRYSLDRLLGIRLPGWVAPVGLAGILAAVLYAGVGAPEPPEGDQDEAREATAGNPEDAS</sequence>
<evidence type="ECO:0000256" key="1">
    <source>
        <dbReference type="ARBA" id="ARBA00004651"/>
    </source>
</evidence>